<evidence type="ECO:0000313" key="5">
    <source>
        <dbReference type="Proteomes" id="UP000758155"/>
    </source>
</evidence>
<keyword evidence="1" id="KW-0472">Membrane</keyword>
<keyword evidence="2" id="KW-0732">Signal</keyword>
<keyword evidence="1" id="KW-0812">Transmembrane</keyword>
<evidence type="ECO:0000259" key="3">
    <source>
        <dbReference type="Pfam" id="PF20163"/>
    </source>
</evidence>
<feature type="signal peptide" evidence="2">
    <location>
        <begin position="1"/>
        <end position="20"/>
    </location>
</feature>
<dbReference type="PANTHER" id="PTHR35395">
    <property type="entry name" value="DUF6536 DOMAIN-CONTAINING PROTEIN"/>
    <property type="match status" value="1"/>
</dbReference>
<organism evidence="4 5">
    <name type="scientific">Didymella heteroderae</name>
    <dbReference type="NCBI Taxonomy" id="1769908"/>
    <lineage>
        <taxon>Eukaryota</taxon>
        <taxon>Fungi</taxon>
        <taxon>Dikarya</taxon>
        <taxon>Ascomycota</taxon>
        <taxon>Pezizomycotina</taxon>
        <taxon>Dothideomycetes</taxon>
        <taxon>Pleosporomycetidae</taxon>
        <taxon>Pleosporales</taxon>
        <taxon>Pleosporineae</taxon>
        <taxon>Didymellaceae</taxon>
        <taxon>Didymella</taxon>
    </lineage>
</organism>
<name>A0A9P4WIZ3_9PLEO</name>
<feature type="domain" description="DUF6536" evidence="3">
    <location>
        <begin position="2"/>
        <end position="36"/>
    </location>
</feature>
<feature type="transmembrane region" description="Helical" evidence="1">
    <location>
        <begin position="307"/>
        <end position="335"/>
    </location>
</feature>
<proteinExistence type="predicted"/>
<dbReference type="AlphaFoldDB" id="A0A9P4WIZ3"/>
<keyword evidence="5" id="KW-1185">Reference proteome</keyword>
<sequence length="492" mass="55887">MALLLAFSSIPLHLFYNASIFQIATFNEYGIAVIQNGTDKWQDMDKDAAFRNASSKYEKFIGSAWQSVYNVKYVAENEDLYLVVDRFAFNVTQDWVNIDVTKYFNRHRAASNQGLLREILYESSDWIRYEAFYDNQTAKDWPVSAHVDHAFSRKKVGNSRLQLSLVYILVVIACNALKLSIMIWTLIIDRSAYIVTLGDGVASFLQHPDPVTRSHCMLGKEEMLYKLGYMPYHELEGEELDTFNLRVDGVWLPQRRRFFALMGQDRQIFFAVLFCCVLSACIILPFTGRASSGYSMMRAWGTDSEDVLPFGSGLLLNAWLVNLPQIILSFCYLALNAICTSMASAQEWNNVAHTRKGLRVTRPFAEQRSTYFLQLPYRWAVPLIVTSGILHWLLSQSFFLVRLNVVNASNVVVESQTTSGYARLSLLVFFAVALILILVISAACHPSNNQARDLHLKKVKWGVVDETVDNGYAHCSITAGSLKKVKVGQKYR</sequence>
<dbReference type="InterPro" id="IPR046623">
    <property type="entry name" value="DUF6536"/>
</dbReference>
<accession>A0A9P4WIZ3</accession>
<keyword evidence="1" id="KW-1133">Transmembrane helix</keyword>
<feature type="transmembrane region" description="Helical" evidence="1">
    <location>
        <begin position="268"/>
        <end position="287"/>
    </location>
</feature>
<feature type="transmembrane region" description="Helical" evidence="1">
    <location>
        <begin position="379"/>
        <end position="401"/>
    </location>
</feature>
<dbReference type="EMBL" id="SWKV01000078">
    <property type="protein sequence ID" value="KAF3033635.1"/>
    <property type="molecule type" value="Genomic_DNA"/>
</dbReference>
<feature type="transmembrane region" description="Helical" evidence="1">
    <location>
        <begin position="165"/>
        <end position="187"/>
    </location>
</feature>
<gene>
    <name evidence="4" type="ORF">E8E12_004407</name>
</gene>
<reference evidence="4" key="1">
    <citation type="submission" date="2019-04" db="EMBL/GenBank/DDBJ databases">
        <title>Sequencing of skin fungus with MAO and IRED activity.</title>
        <authorList>
            <person name="Marsaioli A.J."/>
            <person name="Bonatto J.M.C."/>
            <person name="Reis Junior O."/>
        </authorList>
    </citation>
    <scope>NUCLEOTIDE SEQUENCE</scope>
    <source>
        <strain evidence="4">28M1</strain>
    </source>
</reference>
<dbReference type="Proteomes" id="UP000758155">
    <property type="component" value="Unassembled WGS sequence"/>
</dbReference>
<comment type="caution">
    <text evidence="4">The sequence shown here is derived from an EMBL/GenBank/DDBJ whole genome shotgun (WGS) entry which is preliminary data.</text>
</comment>
<dbReference type="Pfam" id="PF20163">
    <property type="entry name" value="DUF6536"/>
    <property type="match status" value="1"/>
</dbReference>
<evidence type="ECO:0000256" key="1">
    <source>
        <dbReference type="SAM" id="Phobius"/>
    </source>
</evidence>
<dbReference type="PANTHER" id="PTHR35395:SF1">
    <property type="entry name" value="DUF6536 DOMAIN-CONTAINING PROTEIN"/>
    <property type="match status" value="1"/>
</dbReference>
<evidence type="ECO:0000256" key="2">
    <source>
        <dbReference type="SAM" id="SignalP"/>
    </source>
</evidence>
<dbReference type="OrthoDB" id="5429634at2759"/>
<feature type="transmembrane region" description="Helical" evidence="1">
    <location>
        <begin position="421"/>
        <end position="444"/>
    </location>
</feature>
<feature type="chain" id="PRO_5040282712" description="DUF6536 domain-containing protein" evidence="2">
    <location>
        <begin position="21"/>
        <end position="492"/>
    </location>
</feature>
<evidence type="ECO:0000313" key="4">
    <source>
        <dbReference type="EMBL" id="KAF3033635.1"/>
    </source>
</evidence>
<protein>
    <recommendedName>
        <fullName evidence="3">DUF6536 domain-containing protein</fullName>
    </recommendedName>
</protein>